<keyword evidence="8 9" id="KW-0472">Membrane</keyword>
<keyword evidence="6" id="KW-0769">Symport</keyword>
<dbReference type="Pfam" id="PF06379">
    <property type="entry name" value="RhaT"/>
    <property type="match status" value="1"/>
</dbReference>
<evidence type="ECO:0000313" key="10">
    <source>
        <dbReference type="EMBL" id="OQP63590.1"/>
    </source>
</evidence>
<sequence>MEVITGVIYHSVGASCAAMCYTPQKKVARWSWQTYWLAQAAVCWLLLPLVVAWLTIPQIGRVLQEAPADAMIKTFIYGVAYGIGGTAFGMAIRYVGFSLTYAIAVGISCVLGTLLPPLVHGQLTSLFSQNGAGWIIAGITIGALGIACCGVAGRFKENDLKISETLGSSFSLAKGLPLCFLAGVLSAVYGFSIDQGEPIAKIAEDYGAGNFRINIVYIFSNTGAFISTLIYCIYLHRKERTFGEYRQTGPNNRLLVNFVMAVLTGCLWYSQFFFYGLGHVRMGKYQYSSWAIHMIMLVLFSSVAGLLLKEWAKCRQKTIATLVLALVILVIAVLALTYGNYLGSL</sequence>
<keyword evidence="2" id="KW-1003">Cell membrane</keyword>
<evidence type="ECO:0000256" key="5">
    <source>
        <dbReference type="ARBA" id="ARBA00022692"/>
    </source>
</evidence>
<evidence type="ECO:0000256" key="1">
    <source>
        <dbReference type="ARBA" id="ARBA00022448"/>
    </source>
</evidence>
<dbReference type="GO" id="GO:0015153">
    <property type="term" value="F:rhamnose transmembrane transporter activity"/>
    <property type="evidence" value="ECO:0007669"/>
    <property type="project" value="InterPro"/>
</dbReference>
<keyword evidence="4" id="KW-0762">Sugar transport</keyword>
<gene>
    <name evidence="10" type="ORF">A4R26_16560</name>
</gene>
<keyword evidence="3" id="KW-0997">Cell inner membrane</keyword>
<feature type="transmembrane region" description="Helical" evidence="9">
    <location>
        <begin position="99"/>
        <end position="119"/>
    </location>
</feature>
<dbReference type="AlphaFoldDB" id="A0A1V9FZ39"/>
<dbReference type="STRING" id="550983.A4R26_16560"/>
<accession>A0A1V9FZ39</accession>
<feature type="transmembrane region" description="Helical" evidence="9">
    <location>
        <begin position="320"/>
        <end position="341"/>
    </location>
</feature>
<evidence type="ECO:0000256" key="3">
    <source>
        <dbReference type="ARBA" id="ARBA00022519"/>
    </source>
</evidence>
<organism evidence="10 11">
    <name type="scientific">Niastella populi</name>
    <dbReference type="NCBI Taxonomy" id="550983"/>
    <lineage>
        <taxon>Bacteria</taxon>
        <taxon>Pseudomonadati</taxon>
        <taxon>Bacteroidota</taxon>
        <taxon>Chitinophagia</taxon>
        <taxon>Chitinophagales</taxon>
        <taxon>Chitinophagaceae</taxon>
        <taxon>Niastella</taxon>
    </lineage>
</organism>
<evidence type="ECO:0000256" key="2">
    <source>
        <dbReference type="ARBA" id="ARBA00022475"/>
    </source>
</evidence>
<feature type="transmembrane region" description="Helical" evidence="9">
    <location>
        <begin position="131"/>
        <end position="155"/>
    </location>
</feature>
<evidence type="ECO:0000256" key="4">
    <source>
        <dbReference type="ARBA" id="ARBA00022597"/>
    </source>
</evidence>
<dbReference type="OrthoDB" id="9790043at2"/>
<dbReference type="GO" id="GO:0015293">
    <property type="term" value="F:symporter activity"/>
    <property type="evidence" value="ECO:0007669"/>
    <property type="project" value="UniProtKB-KW"/>
</dbReference>
<feature type="transmembrane region" description="Helical" evidence="9">
    <location>
        <begin position="254"/>
        <end position="275"/>
    </location>
</feature>
<feature type="transmembrane region" description="Helical" evidence="9">
    <location>
        <begin position="213"/>
        <end position="234"/>
    </location>
</feature>
<evidence type="ECO:0000256" key="6">
    <source>
        <dbReference type="ARBA" id="ARBA00022847"/>
    </source>
</evidence>
<keyword evidence="1" id="KW-0813">Transport</keyword>
<evidence type="ECO:0000256" key="9">
    <source>
        <dbReference type="SAM" id="Phobius"/>
    </source>
</evidence>
<evidence type="ECO:0000256" key="8">
    <source>
        <dbReference type="ARBA" id="ARBA00023136"/>
    </source>
</evidence>
<keyword evidence="7 9" id="KW-1133">Transmembrane helix</keyword>
<proteinExistence type="predicted"/>
<feature type="transmembrane region" description="Helical" evidence="9">
    <location>
        <begin position="74"/>
        <end position="92"/>
    </location>
</feature>
<feature type="transmembrane region" description="Helical" evidence="9">
    <location>
        <begin position="287"/>
        <end position="308"/>
    </location>
</feature>
<keyword evidence="11" id="KW-1185">Reference proteome</keyword>
<keyword evidence="5 9" id="KW-0812">Transmembrane</keyword>
<dbReference type="EMBL" id="LWBP01000100">
    <property type="protein sequence ID" value="OQP63590.1"/>
    <property type="molecule type" value="Genomic_DNA"/>
</dbReference>
<protein>
    <submittedName>
        <fullName evidence="10">Rhamnose:proton symporter</fullName>
    </submittedName>
</protein>
<feature type="transmembrane region" description="Helical" evidence="9">
    <location>
        <begin position="175"/>
        <end position="193"/>
    </location>
</feature>
<comment type="caution">
    <text evidence="10">The sequence shown here is derived from an EMBL/GenBank/DDBJ whole genome shotgun (WGS) entry which is preliminary data.</text>
</comment>
<dbReference type="RefSeq" id="WP_081163664.1">
    <property type="nucleotide sequence ID" value="NZ_LWBP01000100.1"/>
</dbReference>
<dbReference type="InterPro" id="IPR004673">
    <property type="entry name" value="L-rhamnose-proton_sym_RhaT"/>
</dbReference>
<dbReference type="GO" id="GO:0016020">
    <property type="term" value="C:membrane"/>
    <property type="evidence" value="ECO:0007669"/>
    <property type="project" value="InterPro"/>
</dbReference>
<dbReference type="Proteomes" id="UP000192276">
    <property type="component" value="Unassembled WGS sequence"/>
</dbReference>
<name>A0A1V9FZ39_9BACT</name>
<reference evidence="11" key="1">
    <citation type="submission" date="2016-04" db="EMBL/GenBank/DDBJ databases">
        <authorList>
            <person name="Chen L."/>
            <person name="Zhuang W."/>
            <person name="Wang G."/>
        </authorList>
    </citation>
    <scope>NUCLEOTIDE SEQUENCE [LARGE SCALE GENOMIC DNA]</scope>
    <source>
        <strain evidence="11">208</strain>
    </source>
</reference>
<feature type="transmembrane region" description="Helical" evidence="9">
    <location>
        <begin position="35"/>
        <end position="54"/>
    </location>
</feature>
<evidence type="ECO:0000256" key="7">
    <source>
        <dbReference type="ARBA" id="ARBA00022989"/>
    </source>
</evidence>
<evidence type="ECO:0000313" key="11">
    <source>
        <dbReference type="Proteomes" id="UP000192276"/>
    </source>
</evidence>